<dbReference type="PANTHER" id="PTHR46623">
    <property type="entry name" value="CARBOXYMETHYLENEBUTENOLIDASE-RELATED"/>
    <property type="match status" value="1"/>
</dbReference>
<dbReference type="InterPro" id="IPR051049">
    <property type="entry name" value="Dienelactone_hydrolase-like"/>
</dbReference>
<dbReference type="Pfam" id="PF01738">
    <property type="entry name" value="DLH"/>
    <property type="match status" value="1"/>
</dbReference>
<evidence type="ECO:0000313" key="2">
    <source>
        <dbReference type="EMBL" id="GAA1537428.1"/>
    </source>
</evidence>
<feature type="domain" description="Dienelactone hydrolase" evidence="1">
    <location>
        <begin position="8"/>
        <end position="190"/>
    </location>
</feature>
<dbReference type="SUPFAM" id="SSF53474">
    <property type="entry name" value="alpha/beta-Hydrolases"/>
    <property type="match status" value="1"/>
</dbReference>
<organism evidence="2 3">
    <name type="scientific">Dermacoccus barathri</name>
    <dbReference type="NCBI Taxonomy" id="322601"/>
    <lineage>
        <taxon>Bacteria</taxon>
        <taxon>Bacillati</taxon>
        <taxon>Actinomycetota</taxon>
        <taxon>Actinomycetes</taxon>
        <taxon>Micrococcales</taxon>
        <taxon>Dermacoccaceae</taxon>
        <taxon>Dermacoccus</taxon>
    </lineage>
</organism>
<dbReference type="Gene3D" id="3.40.50.1820">
    <property type="entry name" value="alpha/beta hydrolase"/>
    <property type="match status" value="1"/>
</dbReference>
<dbReference type="EMBL" id="BAAANV010000025">
    <property type="protein sequence ID" value="GAA1537428.1"/>
    <property type="molecule type" value="Genomic_DNA"/>
</dbReference>
<proteinExistence type="predicted"/>
<evidence type="ECO:0000313" key="3">
    <source>
        <dbReference type="Proteomes" id="UP001501288"/>
    </source>
</evidence>
<dbReference type="InterPro" id="IPR002925">
    <property type="entry name" value="Dienelactn_hydro"/>
</dbReference>
<accession>A0ABN2BB60</accession>
<comment type="caution">
    <text evidence="2">The sequence shown here is derived from an EMBL/GenBank/DDBJ whole genome shotgun (WGS) entry which is preliminary data.</text>
</comment>
<dbReference type="Proteomes" id="UP001501288">
    <property type="component" value="Unassembled WGS sequence"/>
</dbReference>
<protein>
    <submittedName>
        <fullName evidence="2">Dienelactone hydrolase family protein</fullName>
    </submittedName>
</protein>
<dbReference type="GO" id="GO:0016787">
    <property type="term" value="F:hydrolase activity"/>
    <property type="evidence" value="ECO:0007669"/>
    <property type="project" value="UniProtKB-KW"/>
</dbReference>
<name>A0ABN2BB60_9MICO</name>
<gene>
    <name evidence="2" type="ORF">GCM10009762_08860</name>
</gene>
<keyword evidence="3" id="KW-1185">Reference proteome</keyword>
<reference evidence="2 3" key="1">
    <citation type="journal article" date="2019" name="Int. J. Syst. Evol. Microbiol.">
        <title>The Global Catalogue of Microorganisms (GCM) 10K type strain sequencing project: providing services to taxonomists for standard genome sequencing and annotation.</title>
        <authorList>
            <consortium name="The Broad Institute Genomics Platform"/>
            <consortium name="The Broad Institute Genome Sequencing Center for Infectious Disease"/>
            <person name="Wu L."/>
            <person name="Ma J."/>
        </authorList>
    </citation>
    <scope>NUCLEOTIDE SEQUENCE [LARGE SCALE GENOMIC DNA]</scope>
    <source>
        <strain evidence="2 3">JCM 14588</strain>
    </source>
</reference>
<evidence type="ECO:0000259" key="1">
    <source>
        <dbReference type="Pfam" id="PF01738"/>
    </source>
</evidence>
<sequence>MCHGERMAHVLLLHSALGLRPAVHEFAADLRDLGHTVETPDYYDGHVFDSERDGIAYRDEVGVPTLMKRAKGYLDGLPEDAVLGGFSLGAFFAQAFAAKRPDARATLLLHSVAPPQGEWNGVPVQVHRYAEDHWIDEPDVAALRDAVEASGASFEDIVVPGRGHLFTDAGTPDGDADATRTSLERIAALLNG</sequence>
<dbReference type="PANTHER" id="PTHR46623:SF6">
    <property type="entry name" value="ALPHA_BETA-HYDROLASES SUPERFAMILY PROTEIN"/>
    <property type="match status" value="1"/>
</dbReference>
<dbReference type="InterPro" id="IPR029058">
    <property type="entry name" value="AB_hydrolase_fold"/>
</dbReference>
<keyword evidence="2" id="KW-0378">Hydrolase</keyword>